<dbReference type="Proteomes" id="UP000248014">
    <property type="component" value="Unassembled WGS sequence"/>
</dbReference>
<dbReference type="InterPro" id="IPR038573">
    <property type="entry name" value="BrnT_sf"/>
</dbReference>
<dbReference type="RefSeq" id="WP_110297675.1">
    <property type="nucleotide sequence ID" value="NZ_QJJM01000002.1"/>
</dbReference>
<accession>A0A2V3VEX2</accession>
<dbReference type="EMBL" id="QJJM01000002">
    <property type="protein sequence ID" value="PXW78615.1"/>
    <property type="molecule type" value="Genomic_DNA"/>
</dbReference>
<comment type="caution">
    <text evidence="1">The sequence shown here is derived from an EMBL/GenBank/DDBJ whole genome shotgun (WGS) entry which is preliminary data.</text>
</comment>
<protein>
    <submittedName>
        <fullName evidence="1">Uncharacterized protein</fullName>
    </submittedName>
</protein>
<name>A0A2V3VEX2_9SPHN</name>
<organism evidence="1 2">
    <name type="scientific">Blastomonas natatoria</name>
    <dbReference type="NCBI Taxonomy" id="34015"/>
    <lineage>
        <taxon>Bacteria</taxon>
        <taxon>Pseudomonadati</taxon>
        <taxon>Pseudomonadota</taxon>
        <taxon>Alphaproteobacteria</taxon>
        <taxon>Sphingomonadales</taxon>
        <taxon>Sphingomonadaceae</taxon>
        <taxon>Blastomonas</taxon>
    </lineage>
</organism>
<evidence type="ECO:0000313" key="2">
    <source>
        <dbReference type="Proteomes" id="UP000248014"/>
    </source>
</evidence>
<reference evidence="1 2" key="1">
    <citation type="submission" date="2018-05" db="EMBL/GenBank/DDBJ databases">
        <title>Genomic Encyclopedia of Type Strains, Phase IV (KMG-IV): sequencing the most valuable type-strain genomes for metagenomic binning, comparative biology and taxonomic classification.</title>
        <authorList>
            <person name="Goeker M."/>
        </authorList>
    </citation>
    <scope>NUCLEOTIDE SEQUENCE [LARGE SCALE GENOMIC DNA]</scope>
    <source>
        <strain evidence="1 2">DSM 3183</strain>
    </source>
</reference>
<evidence type="ECO:0000313" key="1">
    <source>
        <dbReference type="EMBL" id="PXW78615.1"/>
    </source>
</evidence>
<dbReference type="Pfam" id="PF04365">
    <property type="entry name" value="BrnT_toxin"/>
    <property type="match status" value="1"/>
</dbReference>
<keyword evidence="2" id="KW-1185">Reference proteome</keyword>
<dbReference type="InterPro" id="IPR007460">
    <property type="entry name" value="BrnT_toxin"/>
</dbReference>
<sequence>MQFEFDPAKSALNKQKHGIDFVEAQALWNDPRRTEFDARQLPEERSGLIGEYAGKVWTAIFTMRGEVVRIISARRSRAVEVKLYEAEDN</sequence>
<proteinExistence type="predicted"/>
<dbReference type="OrthoDB" id="839663at2"/>
<dbReference type="Gene3D" id="3.10.450.530">
    <property type="entry name" value="Ribonuclease toxin, BrnT, of type II toxin-antitoxin system"/>
    <property type="match status" value="1"/>
</dbReference>
<dbReference type="AlphaFoldDB" id="A0A2V3VEX2"/>
<gene>
    <name evidence="1" type="ORF">C7451_102287</name>
</gene>